<dbReference type="AlphaFoldDB" id="A0A0A8Y9V7"/>
<protein>
    <submittedName>
        <fullName evidence="1">Uncharacterized protein</fullName>
    </submittedName>
</protein>
<evidence type="ECO:0000313" key="1">
    <source>
        <dbReference type="EMBL" id="JAD22150.1"/>
    </source>
</evidence>
<name>A0A0A8Y9V7_ARUDO</name>
<proteinExistence type="predicted"/>
<sequence>MGCVLAFPVITSLASFCTDC</sequence>
<accession>A0A0A8Y9V7</accession>
<reference evidence="1" key="2">
    <citation type="journal article" date="2015" name="Data Brief">
        <title>Shoot transcriptome of the giant reed, Arundo donax.</title>
        <authorList>
            <person name="Barrero R.A."/>
            <person name="Guerrero F.D."/>
            <person name="Moolhuijzen P."/>
            <person name="Goolsby J.A."/>
            <person name="Tidwell J."/>
            <person name="Bellgard S.E."/>
            <person name="Bellgard M.I."/>
        </authorList>
    </citation>
    <scope>NUCLEOTIDE SEQUENCE</scope>
    <source>
        <tissue evidence="1">Shoot tissue taken approximately 20 cm above the soil surface</tissue>
    </source>
</reference>
<dbReference type="EMBL" id="GBRH01275745">
    <property type="protein sequence ID" value="JAD22150.1"/>
    <property type="molecule type" value="Transcribed_RNA"/>
</dbReference>
<organism evidence="1">
    <name type="scientific">Arundo donax</name>
    <name type="common">Giant reed</name>
    <name type="synonym">Donax arundinaceus</name>
    <dbReference type="NCBI Taxonomy" id="35708"/>
    <lineage>
        <taxon>Eukaryota</taxon>
        <taxon>Viridiplantae</taxon>
        <taxon>Streptophyta</taxon>
        <taxon>Embryophyta</taxon>
        <taxon>Tracheophyta</taxon>
        <taxon>Spermatophyta</taxon>
        <taxon>Magnoliopsida</taxon>
        <taxon>Liliopsida</taxon>
        <taxon>Poales</taxon>
        <taxon>Poaceae</taxon>
        <taxon>PACMAD clade</taxon>
        <taxon>Arundinoideae</taxon>
        <taxon>Arundineae</taxon>
        <taxon>Arundo</taxon>
    </lineage>
</organism>
<reference evidence="1" key="1">
    <citation type="submission" date="2014-09" db="EMBL/GenBank/DDBJ databases">
        <authorList>
            <person name="Magalhaes I.L.F."/>
            <person name="Oliveira U."/>
            <person name="Santos F.R."/>
            <person name="Vidigal T.H.D.A."/>
            <person name="Brescovit A.D."/>
            <person name="Santos A.J."/>
        </authorList>
    </citation>
    <scope>NUCLEOTIDE SEQUENCE</scope>
    <source>
        <tissue evidence="1">Shoot tissue taken approximately 20 cm above the soil surface</tissue>
    </source>
</reference>